<evidence type="ECO:0000256" key="7">
    <source>
        <dbReference type="SAM" id="Phobius"/>
    </source>
</evidence>
<evidence type="ECO:0000256" key="3">
    <source>
        <dbReference type="ARBA" id="ARBA00022475"/>
    </source>
</evidence>
<evidence type="ECO:0000256" key="1">
    <source>
        <dbReference type="ARBA" id="ARBA00004141"/>
    </source>
</evidence>
<keyword evidence="3" id="KW-1003">Cell membrane</keyword>
<evidence type="ECO:0000256" key="2">
    <source>
        <dbReference type="ARBA" id="ARBA00022448"/>
    </source>
</evidence>
<feature type="transmembrane region" description="Helical" evidence="7">
    <location>
        <begin position="97"/>
        <end position="119"/>
    </location>
</feature>
<evidence type="ECO:0000256" key="4">
    <source>
        <dbReference type="ARBA" id="ARBA00022692"/>
    </source>
</evidence>
<comment type="caution">
    <text evidence="8">The sequence shown here is derived from an EMBL/GenBank/DDBJ whole genome shotgun (WGS) entry which is preliminary data.</text>
</comment>
<dbReference type="GO" id="GO:0055085">
    <property type="term" value="P:transmembrane transport"/>
    <property type="evidence" value="ECO:0007669"/>
    <property type="project" value="InterPro"/>
</dbReference>
<feature type="transmembrane region" description="Helical" evidence="7">
    <location>
        <begin position="203"/>
        <end position="222"/>
    </location>
</feature>
<name>A0A0F9FS62_9ZZZZ</name>
<feature type="transmembrane region" description="Helical" evidence="7">
    <location>
        <begin position="6"/>
        <end position="24"/>
    </location>
</feature>
<feature type="non-terminal residue" evidence="8">
    <location>
        <position position="281"/>
    </location>
</feature>
<feature type="transmembrane region" description="Helical" evidence="7">
    <location>
        <begin position="36"/>
        <end position="55"/>
    </location>
</feature>
<reference evidence="8" key="1">
    <citation type="journal article" date="2015" name="Nature">
        <title>Complex archaea that bridge the gap between prokaryotes and eukaryotes.</title>
        <authorList>
            <person name="Spang A."/>
            <person name="Saw J.H."/>
            <person name="Jorgensen S.L."/>
            <person name="Zaremba-Niedzwiedzka K."/>
            <person name="Martijn J."/>
            <person name="Lind A.E."/>
            <person name="van Eijk R."/>
            <person name="Schleper C."/>
            <person name="Guy L."/>
            <person name="Ettema T.J."/>
        </authorList>
    </citation>
    <scope>NUCLEOTIDE SEQUENCE</scope>
</reference>
<protein>
    <recommendedName>
        <fullName evidence="9">Transporter</fullName>
    </recommendedName>
</protein>
<evidence type="ECO:0000313" key="8">
    <source>
        <dbReference type="EMBL" id="KKL53917.1"/>
    </source>
</evidence>
<organism evidence="8">
    <name type="scientific">marine sediment metagenome</name>
    <dbReference type="NCBI Taxonomy" id="412755"/>
    <lineage>
        <taxon>unclassified sequences</taxon>
        <taxon>metagenomes</taxon>
        <taxon>ecological metagenomes</taxon>
    </lineage>
</organism>
<dbReference type="PANTHER" id="PTHR36838">
    <property type="entry name" value="AUXIN EFFLUX CARRIER FAMILY PROTEIN"/>
    <property type="match status" value="1"/>
</dbReference>
<keyword evidence="5 7" id="KW-1133">Transmembrane helix</keyword>
<evidence type="ECO:0008006" key="9">
    <source>
        <dbReference type="Google" id="ProtNLM"/>
    </source>
</evidence>
<sequence length="281" mass="28533">MALPHTVEVLAPVFGVIALGAVLRKTGFVSAEALKAMRALCYWVGLPCVLFLALASRGFSAEAGQTLLVVVAGMAACIVVCYIGAATVRMPWGQVGAFVHTGYRGNLAFVGLAVIASAYPSGASGESEAQATAALVLGPMVILYNVIAVTVLKIGRERFSAAALGSIVRAILTNPLVIACALGGALSAMGWKLPAVVDKTVGLVGRFAMPLALVCVGGALVSTPIRGRLAWSLLAGAIKVSVGPVAGYLVAMRLGLGGQQLAVAMILLACPTAIASYVLTE</sequence>
<evidence type="ECO:0000256" key="6">
    <source>
        <dbReference type="ARBA" id="ARBA00023136"/>
    </source>
</evidence>
<gene>
    <name evidence="8" type="ORF">LCGC14_2270610</name>
</gene>
<feature type="transmembrane region" description="Helical" evidence="7">
    <location>
        <begin position="229"/>
        <end position="249"/>
    </location>
</feature>
<dbReference type="Pfam" id="PF03547">
    <property type="entry name" value="Mem_trans"/>
    <property type="match status" value="1"/>
</dbReference>
<keyword evidence="6 7" id="KW-0472">Membrane</keyword>
<dbReference type="PANTHER" id="PTHR36838:SF4">
    <property type="entry name" value="AUXIN EFFLUX CARRIER FAMILY PROTEIN"/>
    <property type="match status" value="1"/>
</dbReference>
<feature type="transmembrane region" description="Helical" evidence="7">
    <location>
        <begin position="67"/>
        <end position="85"/>
    </location>
</feature>
<feature type="transmembrane region" description="Helical" evidence="7">
    <location>
        <begin position="131"/>
        <end position="155"/>
    </location>
</feature>
<evidence type="ECO:0000256" key="5">
    <source>
        <dbReference type="ARBA" id="ARBA00022989"/>
    </source>
</evidence>
<comment type="subcellular location">
    <subcellularLocation>
        <location evidence="1">Membrane</location>
        <topology evidence="1">Multi-pass membrane protein</topology>
    </subcellularLocation>
</comment>
<dbReference type="GO" id="GO:0016020">
    <property type="term" value="C:membrane"/>
    <property type="evidence" value="ECO:0007669"/>
    <property type="project" value="UniProtKB-SubCell"/>
</dbReference>
<dbReference type="AlphaFoldDB" id="A0A0F9FS62"/>
<feature type="transmembrane region" description="Helical" evidence="7">
    <location>
        <begin position="167"/>
        <end position="191"/>
    </location>
</feature>
<dbReference type="InterPro" id="IPR004776">
    <property type="entry name" value="Mem_transp_PIN-like"/>
</dbReference>
<keyword evidence="2" id="KW-0813">Transport</keyword>
<proteinExistence type="predicted"/>
<accession>A0A0F9FS62</accession>
<keyword evidence="4 7" id="KW-0812">Transmembrane</keyword>
<feature type="transmembrane region" description="Helical" evidence="7">
    <location>
        <begin position="261"/>
        <end position="280"/>
    </location>
</feature>
<dbReference type="EMBL" id="LAZR01031382">
    <property type="protein sequence ID" value="KKL53917.1"/>
    <property type="molecule type" value="Genomic_DNA"/>
</dbReference>